<dbReference type="PANTHER" id="PTHR48100:SF57">
    <property type="entry name" value="PHOSPHOGLYCERATE MUTASE"/>
    <property type="match status" value="1"/>
</dbReference>
<dbReference type="AlphaFoldDB" id="A0A8J4G3V6"/>
<organism evidence="2 3">
    <name type="scientific">Volvox reticuliferus</name>
    <dbReference type="NCBI Taxonomy" id="1737510"/>
    <lineage>
        <taxon>Eukaryota</taxon>
        <taxon>Viridiplantae</taxon>
        <taxon>Chlorophyta</taxon>
        <taxon>core chlorophytes</taxon>
        <taxon>Chlorophyceae</taxon>
        <taxon>CS clade</taxon>
        <taxon>Chlamydomonadales</taxon>
        <taxon>Volvocaceae</taxon>
        <taxon>Volvox</taxon>
    </lineage>
</organism>
<dbReference type="Proteomes" id="UP000722791">
    <property type="component" value="Unassembled WGS sequence"/>
</dbReference>
<dbReference type="InterPro" id="IPR050275">
    <property type="entry name" value="PGM_Phosphatase"/>
</dbReference>
<dbReference type="Pfam" id="PF00300">
    <property type="entry name" value="His_Phos_1"/>
    <property type="match status" value="1"/>
</dbReference>
<dbReference type="SMART" id="SM00855">
    <property type="entry name" value="PGAM"/>
    <property type="match status" value="1"/>
</dbReference>
<proteinExistence type="inferred from homology"/>
<protein>
    <recommendedName>
        <fullName evidence="4">Phosphoglycerate mutase-like protein</fullName>
    </recommendedName>
</protein>
<evidence type="ECO:0000256" key="1">
    <source>
        <dbReference type="ARBA" id="ARBA00038362"/>
    </source>
</evidence>
<dbReference type="GO" id="GO:0005737">
    <property type="term" value="C:cytoplasm"/>
    <property type="evidence" value="ECO:0007669"/>
    <property type="project" value="TreeGrafter"/>
</dbReference>
<sequence>YFLATSNDTLILSLMGVISRDVTLSKFGQRGGRRIRAASSRSHGSVITSKKVLHVIRHGATEMAAYMALHKYGSPHQEPLRDPLLYDTVLTREGLRKVQQLAPQVASLQPRPEAVLVSPLTRCLQTATATCQLLLAQHQVPMVAEPLLRERLTLSSEVGRFPSELRVDFPGIRFPANMPNIWWYTATPDADPRHITREPQGVYEERLAALRQLLAGRPERCLLLVTHWGILQALTGADLQPGEMRTVEVQL</sequence>
<gene>
    <name evidence="2" type="ORF">Vretimale_3797</name>
</gene>
<dbReference type="EMBL" id="BNCQ01000005">
    <property type="protein sequence ID" value="GIL98470.1"/>
    <property type="molecule type" value="Genomic_DNA"/>
</dbReference>
<dbReference type="PANTHER" id="PTHR48100">
    <property type="entry name" value="BROAD-SPECIFICITY PHOSPHATASE YOR283W-RELATED"/>
    <property type="match status" value="1"/>
</dbReference>
<dbReference type="GO" id="GO:0016791">
    <property type="term" value="F:phosphatase activity"/>
    <property type="evidence" value="ECO:0007669"/>
    <property type="project" value="TreeGrafter"/>
</dbReference>
<evidence type="ECO:0008006" key="4">
    <source>
        <dbReference type="Google" id="ProtNLM"/>
    </source>
</evidence>
<dbReference type="Gene3D" id="3.40.50.1240">
    <property type="entry name" value="Phosphoglycerate mutase-like"/>
    <property type="match status" value="1"/>
</dbReference>
<comment type="similarity">
    <text evidence="1">Belongs to the phosphoglycerate mutase family.</text>
</comment>
<evidence type="ECO:0000313" key="3">
    <source>
        <dbReference type="Proteomes" id="UP000722791"/>
    </source>
</evidence>
<comment type="caution">
    <text evidence="2">The sequence shown here is derived from an EMBL/GenBank/DDBJ whole genome shotgun (WGS) entry which is preliminary data.</text>
</comment>
<name>A0A8J4G3V6_9CHLO</name>
<dbReference type="CDD" id="cd07067">
    <property type="entry name" value="HP_PGM_like"/>
    <property type="match status" value="1"/>
</dbReference>
<accession>A0A8J4G3V6</accession>
<reference evidence="2" key="1">
    <citation type="journal article" date="2021" name="Proc. Natl. Acad. Sci. U.S.A.">
        <title>Three genomes in the algal genus Volvox reveal the fate of a haploid sex-determining region after a transition to homothallism.</title>
        <authorList>
            <person name="Yamamoto K."/>
            <person name="Hamaji T."/>
            <person name="Kawai-Toyooka H."/>
            <person name="Matsuzaki R."/>
            <person name="Takahashi F."/>
            <person name="Nishimura Y."/>
            <person name="Kawachi M."/>
            <person name="Noguchi H."/>
            <person name="Minakuchi Y."/>
            <person name="Umen J.G."/>
            <person name="Toyoda A."/>
            <person name="Nozaki H."/>
        </authorList>
    </citation>
    <scope>NUCLEOTIDE SEQUENCE</scope>
    <source>
        <strain evidence="2">NIES-3785</strain>
    </source>
</reference>
<dbReference type="InterPro" id="IPR029033">
    <property type="entry name" value="His_PPase_superfam"/>
</dbReference>
<feature type="non-terminal residue" evidence="2">
    <location>
        <position position="1"/>
    </location>
</feature>
<evidence type="ECO:0000313" key="2">
    <source>
        <dbReference type="EMBL" id="GIL98470.1"/>
    </source>
</evidence>
<dbReference type="SUPFAM" id="SSF53254">
    <property type="entry name" value="Phosphoglycerate mutase-like"/>
    <property type="match status" value="1"/>
</dbReference>
<dbReference type="InterPro" id="IPR013078">
    <property type="entry name" value="His_Pase_superF_clade-1"/>
</dbReference>